<dbReference type="SUPFAM" id="SSF82602">
    <property type="entry name" value="Nuclease A inhibitor (NuiA)"/>
    <property type="match status" value="1"/>
</dbReference>
<evidence type="ECO:0000313" key="2">
    <source>
        <dbReference type="Proteomes" id="UP000249061"/>
    </source>
</evidence>
<comment type="caution">
    <text evidence="1">The sequence shown here is derived from an EMBL/GenBank/DDBJ whole genome shotgun (WGS) entry which is preliminary data.</text>
</comment>
<dbReference type="InterPro" id="IPR036587">
    <property type="entry name" value="NucleaseA_inhib-like_sf"/>
</dbReference>
<dbReference type="Proteomes" id="UP000249061">
    <property type="component" value="Unassembled WGS sequence"/>
</dbReference>
<proteinExistence type="predicted"/>
<protein>
    <submittedName>
        <fullName evidence="1">Uncharacterized protein</fullName>
    </submittedName>
</protein>
<dbReference type="AlphaFoldDB" id="A0A2W5U494"/>
<sequence>MPRIPTTPSPKLFAETWSNDFKEAVKKAAGKDGRLTLSEATKLAARPDADKMFADNAVNYLKATGKQSVSVDVIAREAQAYAQRAAEVAAGPDKKLSLEDGKKLPDDLREDFFFLRGKSTPSTTPSTPSAIDSLRTELTSLTDGLWMPSETDAKFEFVSGSQLNGAPITADLVRQQLTAQHDAVFADVMWVDAADLPLSTRTHVEARDAQQFLNHLTTVWDPADTDQVAYALKFEALKNTLNAELTDLKVFRFGEVNISTFIVGRAKSGELVGLLTGQVET</sequence>
<organism evidence="1 2">
    <name type="scientific">Archangium gephyra</name>
    <dbReference type="NCBI Taxonomy" id="48"/>
    <lineage>
        <taxon>Bacteria</taxon>
        <taxon>Pseudomonadati</taxon>
        <taxon>Myxococcota</taxon>
        <taxon>Myxococcia</taxon>
        <taxon>Myxococcales</taxon>
        <taxon>Cystobacterineae</taxon>
        <taxon>Archangiaceae</taxon>
        <taxon>Archangium</taxon>
    </lineage>
</organism>
<dbReference type="Gene3D" id="3.40.1460.10">
    <property type="entry name" value="Nuclease A inhibitor-like"/>
    <property type="match status" value="1"/>
</dbReference>
<reference evidence="1 2" key="1">
    <citation type="submission" date="2017-08" db="EMBL/GenBank/DDBJ databases">
        <title>Infants hospitalized years apart are colonized by the same room-sourced microbial strains.</title>
        <authorList>
            <person name="Brooks B."/>
            <person name="Olm M.R."/>
            <person name="Firek B.A."/>
            <person name="Baker R."/>
            <person name="Thomas B.C."/>
            <person name="Morowitz M.J."/>
            <person name="Banfield J.F."/>
        </authorList>
    </citation>
    <scope>NUCLEOTIDE SEQUENCE [LARGE SCALE GENOMIC DNA]</scope>
    <source>
        <strain evidence="1">S2_003_000_R2_14</strain>
    </source>
</reference>
<dbReference type="Pfam" id="PF07924">
    <property type="entry name" value="NuiA"/>
    <property type="match status" value="1"/>
</dbReference>
<evidence type="ECO:0000313" key="1">
    <source>
        <dbReference type="EMBL" id="PZR03538.1"/>
    </source>
</evidence>
<dbReference type="InterPro" id="IPR012489">
    <property type="entry name" value="NucleaseA_inhib-like"/>
</dbReference>
<accession>A0A2W5U494</accession>
<dbReference type="EMBL" id="QFQP01000084">
    <property type="protein sequence ID" value="PZR03538.1"/>
    <property type="molecule type" value="Genomic_DNA"/>
</dbReference>
<name>A0A2W5U494_9BACT</name>
<gene>
    <name evidence="1" type="ORF">DI536_35880</name>
</gene>